<gene>
    <name evidence="2" type="ORF">EYF80_002767</name>
</gene>
<keyword evidence="3" id="KW-1185">Reference proteome</keyword>
<feature type="region of interest" description="Disordered" evidence="1">
    <location>
        <begin position="1"/>
        <end position="62"/>
    </location>
</feature>
<evidence type="ECO:0000256" key="1">
    <source>
        <dbReference type="SAM" id="MobiDB-lite"/>
    </source>
</evidence>
<evidence type="ECO:0000313" key="2">
    <source>
        <dbReference type="EMBL" id="TNN87012.1"/>
    </source>
</evidence>
<organism evidence="2 3">
    <name type="scientific">Liparis tanakae</name>
    <name type="common">Tanaka's snailfish</name>
    <dbReference type="NCBI Taxonomy" id="230148"/>
    <lineage>
        <taxon>Eukaryota</taxon>
        <taxon>Metazoa</taxon>
        <taxon>Chordata</taxon>
        <taxon>Craniata</taxon>
        <taxon>Vertebrata</taxon>
        <taxon>Euteleostomi</taxon>
        <taxon>Actinopterygii</taxon>
        <taxon>Neopterygii</taxon>
        <taxon>Teleostei</taxon>
        <taxon>Neoteleostei</taxon>
        <taxon>Acanthomorphata</taxon>
        <taxon>Eupercaria</taxon>
        <taxon>Perciformes</taxon>
        <taxon>Cottioidei</taxon>
        <taxon>Cottales</taxon>
        <taxon>Liparidae</taxon>
        <taxon>Liparis</taxon>
    </lineage>
</organism>
<protein>
    <submittedName>
        <fullName evidence="2">Uncharacterized protein</fullName>
    </submittedName>
</protein>
<feature type="compositionally biased region" description="Basic and acidic residues" evidence="1">
    <location>
        <begin position="12"/>
        <end position="24"/>
    </location>
</feature>
<feature type="region of interest" description="Disordered" evidence="1">
    <location>
        <begin position="157"/>
        <end position="177"/>
    </location>
</feature>
<dbReference type="AlphaFoldDB" id="A0A4Z2JCI2"/>
<accession>A0A4Z2JCI2</accession>
<proteinExistence type="predicted"/>
<comment type="caution">
    <text evidence="2">The sequence shown here is derived from an EMBL/GenBank/DDBJ whole genome shotgun (WGS) entry which is preliminary data.</text>
</comment>
<reference evidence="2 3" key="1">
    <citation type="submission" date="2019-03" db="EMBL/GenBank/DDBJ databases">
        <title>First draft genome of Liparis tanakae, snailfish: a comprehensive survey of snailfish specific genes.</title>
        <authorList>
            <person name="Kim W."/>
            <person name="Song I."/>
            <person name="Jeong J.-H."/>
            <person name="Kim D."/>
            <person name="Kim S."/>
            <person name="Ryu S."/>
            <person name="Song J.Y."/>
            <person name="Lee S.K."/>
        </authorList>
    </citation>
    <scope>NUCLEOTIDE SEQUENCE [LARGE SCALE GENOMIC DNA]</scope>
    <source>
        <tissue evidence="2">Muscle</tissue>
    </source>
</reference>
<dbReference type="Proteomes" id="UP000314294">
    <property type="component" value="Unassembled WGS sequence"/>
</dbReference>
<feature type="compositionally biased region" description="Low complexity" evidence="1">
    <location>
        <begin position="49"/>
        <end position="62"/>
    </location>
</feature>
<evidence type="ECO:0000313" key="3">
    <source>
        <dbReference type="Proteomes" id="UP000314294"/>
    </source>
</evidence>
<dbReference type="EMBL" id="SRLO01000012">
    <property type="protein sequence ID" value="TNN87012.1"/>
    <property type="molecule type" value="Genomic_DNA"/>
</dbReference>
<sequence>MQLWSGMFSLDGRLRREQGGGRREEEEEKGAFRAGQSASSLVPEGSVFSSSQPSSQPSSPCSHPAVMSLLPLSIMAATSLDAAPGPAFLCPWAQWKSMSSTKAPRSSLHHYEAISRAGQPFHKQHLINPRKEREQDKNMLYLKWSFKEDFRPALISKPLSKPAKNCSPSSRSHRSEG</sequence>
<name>A0A4Z2JCI2_9TELE</name>